<dbReference type="RefSeq" id="WP_308957554.1">
    <property type="nucleotide sequence ID" value="NZ_JAVICY010000069.1"/>
</dbReference>
<reference evidence="2" key="1">
    <citation type="submission" date="2023-08" db="EMBL/GenBank/DDBJ databases">
        <title>Emergence of clinically-relevant ST2 carbapenem-resistant Acinetobacter baumannii strains in hospital sewages in Zhejiang, East of China.</title>
        <authorList>
            <person name="Kaichao C."/>
            <person name="Zhang R."/>
        </authorList>
    </citation>
    <scope>NUCLEOTIDE SEQUENCE</scope>
    <source>
        <strain evidence="2">M-SY-60</strain>
    </source>
</reference>
<feature type="region of interest" description="Disordered" evidence="1">
    <location>
        <begin position="43"/>
        <end position="66"/>
    </location>
</feature>
<name>A0AAW8JR54_9GAMM</name>
<proteinExistence type="predicted"/>
<dbReference type="EMBL" id="JAVIDA010000068">
    <property type="protein sequence ID" value="MDQ9073816.1"/>
    <property type="molecule type" value="Genomic_DNA"/>
</dbReference>
<organism evidence="2 3">
    <name type="scientific">Acinetobacter gerneri</name>
    <dbReference type="NCBI Taxonomy" id="202952"/>
    <lineage>
        <taxon>Bacteria</taxon>
        <taxon>Pseudomonadati</taxon>
        <taxon>Pseudomonadota</taxon>
        <taxon>Gammaproteobacteria</taxon>
        <taxon>Moraxellales</taxon>
        <taxon>Moraxellaceae</taxon>
        <taxon>Acinetobacter</taxon>
    </lineage>
</organism>
<accession>A0AAW8JR54</accession>
<sequence length="66" mass="6987">MSRRIKPNRDINPTLYPQNLNGTWGGAAVGGKGIQFGGNALGKAAPYNDDGKINPKAGKRESGNIY</sequence>
<evidence type="ECO:0000256" key="1">
    <source>
        <dbReference type="SAM" id="MobiDB-lite"/>
    </source>
</evidence>
<evidence type="ECO:0000313" key="3">
    <source>
        <dbReference type="Proteomes" id="UP001243195"/>
    </source>
</evidence>
<dbReference type="Proteomes" id="UP001243195">
    <property type="component" value="Unassembled WGS sequence"/>
</dbReference>
<evidence type="ECO:0000313" key="2">
    <source>
        <dbReference type="EMBL" id="MDQ9073816.1"/>
    </source>
</evidence>
<feature type="compositionally biased region" description="Basic and acidic residues" evidence="1">
    <location>
        <begin position="49"/>
        <end position="66"/>
    </location>
</feature>
<comment type="caution">
    <text evidence="2">The sequence shown here is derived from an EMBL/GenBank/DDBJ whole genome shotgun (WGS) entry which is preliminary data.</text>
</comment>
<gene>
    <name evidence="2" type="ORF">RFH51_20540</name>
</gene>
<protein>
    <submittedName>
        <fullName evidence="2">Uncharacterized protein</fullName>
    </submittedName>
</protein>
<dbReference type="AlphaFoldDB" id="A0AAW8JR54"/>